<evidence type="ECO:0000256" key="5">
    <source>
        <dbReference type="ARBA" id="ARBA00022553"/>
    </source>
</evidence>
<keyword evidence="24" id="KW-1185">Reference proteome</keyword>
<keyword evidence="4" id="KW-0723">Serine/threonine-protein kinase</keyword>
<keyword evidence="8" id="KW-0812">Transmembrane</keyword>
<feature type="region of interest" description="Disordered" evidence="21">
    <location>
        <begin position="1"/>
        <end position="29"/>
    </location>
</feature>
<dbReference type="GO" id="GO:0005886">
    <property type="term" value="C:plasma membrane"/>
    <property type="evidence" value="ECO:0007669"/>
    <property type="project" value="UniProtKB-SubCell"/>
</dbReference>
<evidence type="ECO:0000313" key="24">
    <source>
        <dbReference type="Proteomes" id="UP000541444"/>
    </source>
</evidence>
<sequence length="702" mass="79332">MDSQRASSSSTYNRTSNSMDVDTQSEFSNLRERARLPREFSYQDLKKATNNFRDKLGSGGSGSVFKGVLENGTTVAVKKVERLVYGEQEFEAEVEAIASVQHVNLVRLRGYCSHMEGKGSAFFIVYDHLLNGSLDGWIFPNMGDQNRKCLPWSSRFKVAIDVAKALAYLHHDCRPGILHLDIKPANILLDVQFRAVVSDFGLSKLMSEDDTGVNILPRGTPGYSAPDWFTDQGISAKCDIFSYGQVLLDLFFGEQFVCLDQNGKDIYRKGGNSQQEQRSFHAFMWEKFTEKKLLDLIDERLMEDGIVDEKEASSLVYVALSCLEEDPNKRPGDMRQVLDMLETTKLDGIGVVRFTGEFSYENLEIARRNFQDKLGCGGSDSAFKGILKDGTLVAVTKIDRATNAEQEFKKEISAIAGVQHAHLARIRGYCNCGSASFIINEYFPKGSLSDWIFSRRGSPNGPCLSWKLKSNVAVGVAKALAYLHHDCSPRILHLDIKPENIFLDDDFGAVVSDFGLSQLMSKDKSRVLPKLRGKNAYMAPEWFLDYGISEKCDVYSYGMLLLDMFFGERCICLDGNGNRNDKASGNSGEERLKFYRYLWSKAIIRGKYVELMDKRLIEDKEADEGDKRLMEDKKADERIARFLLLTALWCLQEDPKGRPEMQGVVKKLEDQFHIWEMEKNVANCMVFVTQITDPILQKCTIL</sequence>
<keyword evidence="13 20" id="KW-0067">ATP-binding</keyword>
<keyword evidence="6" id="KW-0433">Leucine-rich repeat</keyword>
<keyword evidence="10" id="KW-0677">Repeat</keyword>
<evidence type="ECO:0000256" key="18">
    <source>
        <dbReference type="ARBA" id="ARBA00047899"/>
    </source>
</evidence>
<dbReference type="Gene3D" id="1.10.510.10">
    <property type="entry name" value="Transferase(Phosphotransferase) domain 1"/>
    <property type="match status" value="2"/>
</dbReference>
<name>A0A7J7NTM4_9MAGN</name>
<evidence type="ECO:0000256" key="15">
    <source>
        <dbReference type="ARBA" id="ARBA00023136"/>
    </source>
</evidence>
<keyword evidence="15" id="KW-0472">Membrane</keyword>
<dbReference type="InterPro" id="IPR000719">
    <property type="entry name" value="Prot_kinase_dom"/>
</dbReference>
<evidence type="ECO:0000256" key="6">
    <source>
        <dbReference type="ARBA" id="ARBA00022614"/>
    </source>
</evidence>
<evidence type="ECO:0000256" key="11">
    <source>
        <dbReference type="ARBA" id="ARBA00022741"/>
    </source>
</evidence>
<evidence type="ECO:0000256" key="10">
    <source>
        <dbReference type="ARBA" id="ARBA00022737"/>
    </source>
</evidence>
<dbReference type="SUPFAM" id="SSF56112">
    <property type="entry name" value="Protein kinase-like (PK-like)"/>
    <property type="match status" value="2"/>
</dbReference>
<evidence type="ECO:0000256" key="19">
    <source>
        <dbReference type="ARBA" id="ARBA00048679"/>
    </source>
</evidence>
<dbReference type="Gene3D" id="3.30.200.20">
    <property type="entry name" value="Phosphorylase Kinase, domain 1"/>
    <property type="match status" value="2"/>
</dbReference>
<dbReference type="InterPro" id="IPR011009">
    <property type="entry name" value="Kinase-like_dom_sf"/>
</dbReference>
<keyword evidence="14" id="KW-1133">Transmembrane helix</keyword>
<feature type="domain" description="Protein kinase" evidence="22">
    <location>
        <begin position="50"/>
        <end position="346"/>
    </location>
</feature>
<comment type="catalytic activity">
    <reaction evidence="18">
        <text>L-threonyl-[protein] + ATP = O-phospho-L-threonyl-[protein] + ADP + H(+)</text>
        <dbReference type="Rhea" id="RHEA:46608"/>
        <dbReference type="Rhea" id="RHEA-COMP:11060"/>
        <dbReference type="Rhea" id="RHEA-COMP:11605"/>
        <dbReference type="ChEBI" id="CHEBI:15378"/>
        <dbReference type="ChEBI" id="CHEBI:30013"/>
        <dbReference type="ChEBI" id="CHEBI:30616"/>
        <dbReference type="ChEBI" id="CHEBI:61977"/>
        <dbReference type="ChEBI" id="CHEBI:456216"/>
        <dbReference type="EC" id="2.7.11.1"/>
    </reaction>
</comment>
<comment type="catalytic activity">
    <reaction evidence="19">
        <text>L-seryl-[protein] + ATP = O-phospho-L-seryl-[protein] + ADP + H(+)</text>
        <dbReference type="Rhea" id="RHEA:17989"/>
        <dbReference type="Rhea" id="RHEA-COMP:9863"/>
        <dbReference type="Rhea" id="RHEA-COMP:11604"/>
        <dbReference type="ChEBI" id="CHEBI:15378"/>
        <dbReference type="ChEBI" id="CHEBI:29999"/>
        <dbReference type="ChEBI" id="CHEBI:30616"/>
        <dbReference type="ChEBI" id="CHEBI:83421"/>
        <dbReference type="ChEBI" id="CHEBI:456216"/>
        <dbReference type="EC" id="2.7.11.1"/>
    </reaction>
</comment>
<dbReference type="EMBL" id="JACGCM010000593">
    <property type="protein sequence ID" value="KAF6170332.1"/>
    <property type="molecule type" value="Genomic_DNA"/>
</dbReference>
<dbReference type="OrthoDB" id="1711006at2759"/>
<feature type="compositionally biased region" description="Polar residues" evidence="21">
    <location>
        <begin position="19"/>
        <end position="28"/>
    </location>
</feature>
<dbReference type="AlphaFoldDB" id="A0A7J7NTM4"/>
<keyword evidence="17" id="KW-0325">Glycoprotein</keyword>
<evidence type="ECO:0000256" key="3">
    <source>
        <dbReference type="ARBA" id="ARBA00022475"/>
    </source>
</evidence>
<dbReference type="PROSITE" id="PS00108">
    <property type="entry name" value="PROTEIN_KINASE_ST"/>
    <property type="match status" value="2"/>
</dbReference>
<dbReference type="PANTHER" id="PTHR47976">
    <property type="entry name" value="G-TYPE LECTIN S-RECEPTOR-LIKE SERINE/THREONINE-PROTEIN KINASE SD2-5"/>
    <property type="match status" value="1"/>
</dbReference>
<dbReference type="InterPro" id="IPR051343">
    <property type="entry name" value="G-type_lectin_kinases/EP1-like"/>
</dbReference>
<dbReference type="PROSITE" id="PS50011">
    <property type="entry name" value="PROTEIN_KINASE_DOM"/>
    <property type="match status" value="2"/>
</dbReference>
<keyword evidence="11 20" id="KW-0547">Nucleotide-binding</keyword>
<keyword evidence="9" id="KW-0732">Signal</keyword>
<keyword evidence="16" id="KW-0675">Receptor</keyword>
<dbReference type="SMART" id="SM00220">
    <property type="entry name" value="S_TKc"/>
    <property type="match status" value="2"/>
</dbReference>
<protein>
    <recommendedName>
        <fullName evidence="2">non-specific serine/threonine protein kinase</fullName>
        <ecNumber evidence="2">2.7.11.1</ecNumber>
    </recommendedName>
</protein>
<evidence type="ECO:0000256" key="8">
    <source>
        <dbReference type="ARBA" id="ARBA00022692"/>
    </source>
</evidence>
<reference evidence="23 24" key="1">
    <citation type="journal article" date="2020" name="IScience">
        <title>Genome Sequencing of the Endangered Kingdonia uniflora (Circaeasteraceae, Ranunculales) Reveals Potential Mechanisms of Evolutionary Specialization.</title>
        <authorList>
            <person name="Sun Y."/>
            <person name="Deng T."/>
            <person name="Zhang A."/>
            <person name="Moore M.J."/>
            <person name="Landis J.B."/>
            <person name="Lin N."/>
            <person name="Zhang H."/>
            <person name="Zhang X."/>
            <person name="Huang J."/>
            <person name="Zhang X."/>
            <person name="Sun H."/>
            <person name="Wang H."/>
        </authorList>
    </citation>
    <scope>NUCLEOTIDE SEQUENCE [LARGE SCALE GENOMIC DNA]</scope>
    <source>
        <strain evidence="23">TB1705</strain>
        <tissue evidence="23">Leaf</tissue>
    </source>
</reference>
<feature type="compositionally biased region" description="Low complexity" evidence="21">
    <location>
        <begin position="7"/>
        <end position="18"/>
    </location>
</feature>
<evidence type="ECO:0000256" key="2">
    <source>
        <dbReference type="ARBA" id="ARBA00012513"/>
    </source>
</evidence>
<evidence type="ECO:0000256" key="14">
    <source>
        <dbReference type="ARBA" id="ARBA00022989"/>
    </source>
</evidence>
<dbReference type="InterPro" id="IPR008271">
    <property type="entry name" value="Ser/Thr_kinase_AS"/>
</dbReference>
<dbReference type="FunFam" id="1.10.510.10:FF:000358">
    <property type="entry name" value="Putative leucine-rich repeat receptor-like serine/threonine-protein kinase"/>
    <property type="match status" value="1"/>
</dbReference>
<comment type="caution">
    <text evidence="23">The sequence shown here is derived from an EMBL/GenBank/DDBJ whole genome shotgun (WGS) entry which is preliminary data.</text>
</comment>
<evidence type="ECO:0000256" key="9">
    <source>
        <dbReference type="ARBA" id="ARBA00022729"/>
    </source>
</evidence>
<proteinExistence type="predicted"/>
<gene>
    <name evidence="23" type="ORF">GIB67_043022</name>
</gene>
<evidence type="ECO:0000259" key="22">
    <source>
        <dbReference type="PROSITE" id="PS50011"/>
    </source>
</evidence>
<dbReference type="FunFam" id="3.30.200.20:FF:000178">
    <property type="entry name" value="serine/threonine-protein kinase PBS1-like"/>
    <property type="match status" value="1"/>
</dbReference>
<dbReference type="Proteomes" id="UP000541444">
    <property type="component" value="Unassembled WGS sequence"/>
</dbReference>
<evidence type="ECO:0000256" key="13">
    <source>
        <dbReference type="ARBA" id="ARBA00022840"/>
    </source>
</evidence>
<dbReference type="PROSITE" id="PS00107">
    <property type="entry name" value="PROTEIN_KINASE_ATP"/>
    <property type="match status" value="1"/>
</dbReference>
<evidence type="ECO:0000256" key="20">
    <source>
        <dbReference type="PROSITE-ProRule" id="PRU10141"/>
    </source>
</evidence>
<evidence type="ECO:0000256" key="21">
    <source>
        <dbReference type="SAM" id="MobiDB-lite"/>
    </source>
</evidence>
<dbReference type="Pfam" id="PF00069">
    <property type="entry name" value="Pkinase"/>
    <property type="match status" value="2"/>
</dbReference>
<dbReference type="GO" id="GO:0004674">
    <property type="term" value="F:protein serine/threonine kinase activity"/>
    <property type="evidence" value="ECO:0007669"/>
    <property type="project" value="UniProtKB-KW"/>
</dbReference>
<comment type="subcellular location">
    <subcellularLocation>
        <location evidence="1">Cell membrane</location>
        <topology evidence="1">Single-pass membrane protein</topology>
    </subcellularLocation>
</comment>
<evidence type="ECO:0000256" key="17">
    <source>
        <dbReference type="ARBA" id="ARBA00023180"/>
    </source>
</evidence>
<dbReference type="EC" id="2.7.11.1" evidence="2"/>
<evidence type="ECO:0000256" key="4">
    <source>
        <dbReference type="ARBA" id="ARBA00022527"/>
    </source>
</evidence>
<keyword evidence="3" id="KW-1003">Cell membrane</keyword>
<dbReference type="GO" id="GO:0005524">
    <property type="term" value="F:ATP binding"/>
    <property type="evidence" value="ECO:0007669"/>
    <property type="project" value="UniProtKB-UniRule"/>
</dbReference>
<dbReference type="InterPro" id="IPR017441">
    <property type="entry name" value="Protein_kinase_ATP_BS"/>
</dbReference>
<accession>A0A7J7NTM4</accession>
<evidence type="ECO:0000313" key="23">
    <source>
        <dbReference type="EMBL" id="KAF6170332.1"/>
    </source>
</evidence>
<evidence type="ECO:0000256" key="7">
    <source>
        <dbReference type="ARBA" id="ARBA00022679"/>
    </source>
</evidence>
<keyword evidence="7" id="KW-0808">Transferase</keyword>
<organism evidence="23 24">
    <name type="scientific">Kingdonia uniflora</name>
    <dbReference type="NCBI Taxonomy" id="39325"/>
    <lineage>
        <taxon>Eukaryota</taxon>
        <taxon>Viridiplantae</taxon>
        <taxon>Streptophyta</taxon>
        <taxon>Embryophyta</taxon>
        <taxon>Tracheophyta</taxon>
        <taxon>Spermatophyta</taxon>
        <taxon>Magnoliopsida</taxon>
        <taxon>Ranunculales</taxon>
        <taxon>Circaeasteraceae</taxon>
        <taxon>Kingdonia</taxon>
    </lineage>
</organism>
<keyword evidence="12" id="KW-0418">Kinase</keyword>
<evidence type="ECO:0000256" key="12">
    <source>
        <dbReference type="ARBA" id="ARBA00022777"/>
    </source>
</evidence>
<feature type="domain" description="Protein kinase" evidence="22">
    <location>
        <begin position="368"/>
        <end position="676"/>
    </location>
</feature>
<keyword evidence="5" id="KW-0597">Phosphoprotein</keyword>
<dbReference type="FunFam" id="1.10.510.10:FF:000537">
    <property type="entry name" value="Putative receptor-like protein kinase"/>
    <property type="match status" value="1"/>
</dbReference>
<feature type="binding site" evidence="20">
    <location>
        <position position="79"/>
    </location>
    <ligand>
        <name>ATP</name>
        <dbReference type="ChEBI" id="CHEBI:30616"/>
    </ligand>
</feature>
<dbReference type="PANTHER" id="PTHR47976:SF100">
    <property type="entry name" value="PROTEIN KINASE DOMAIN-CONTAINING PROTEIN"/>
    <property type="match status" value="1"/>
</dbReference>
<evidence type="ECO:0000256" key="1">
    <source>
        <dbReference type="ARBA" id="ARBA00004162"/>
    </source>
</evidence>
<evidence type="ECO:0000256" key="16">
    <source>
        <dbReference type="ARBA" id="ARBA00023170"/>
    </source>
</evidence>